<comment type="caution">
    <text evidence="1">The sequence shown here is derived from an EMBL/GenBank/DDBJ whole genome shotgun (WGS) entry which is preliminary data.</text>
</comment>
<evidence type="ECO:0000313" key="1">
    <source>
        <dbReference type="EMBL" id="RNA00462.1"/>
    </source>
</evidence>
<proteinExistence type="predicted"/>
<organism evidence="1 2">
    <name type="scientific">Brachionus plicatilis</name>
    <name type="common">Marine rotifer</name>
    <name type="synonym">Brachionus muelleri</name>
    <dbReference type="NCBI Taxonomy" id="10195"/>
    <lineage>
        <taxon>Eukaryota</taxon>
        <taxon>Metazoa</taxon>
        <taxon>Spiralia</taxon>
        <taxon>Gnathifera</taxon>
        <taxon>Rotifera</taxon>
        <taxon>Eurotatoria</taxon>
        <taxon>Monogononta</taxon>
        <taxon>Pseudotrocha</taxon>
        <taxon>Ploima</taxon>
        <taxon>Brachionidae</taxon>
        <taxon>Brachionus</taxon>
    </lineage>
</organism>
<name>A0A3M7PMX2_BRAPC</name>
<protein>
    <submittedName>
        <fullName evidence="1">Uncharacterized protein</fullName>
    </submittedName>
</protein>
<dbReference type="Proteomes" id="UP000276133">
    <property type="component" value="Unassembled WGS sequence"/>
</dbReference>
<accession>A0A3M7PMX2</accession>
<gene>
    <name evidence="1" type="ORF">BpHYR1_030299</name>
</gene>
<dbReference type="AlphaFoldDB" id="A0A3M7PMX2"/>
<evidence type="ECO:0000313" key="2">
    <source>
        <dbReference type="Proteomes" id="UP000276133"/>
    </source>
</evidence>
<dbReference type="EMBL" id="REGN01009740">
    <property type="protein sequence ID" value="RNA00462.1"/>
    <property type="molecule type" value="Genomic_DNA"/>
</dbReference>
<sequence>MFDRKLYEFLSETILLFSYQNPHIFGRKHSRTTLLKITCFNVSLAHSAPFIKALSFGLRRTTISSAGYYFFSKHRKYIKTVFWNIKFEGMSSKIDIAEILLTISILSKFFLESITKIKRELMNNFYS</sequence>
<reference evidence="1 2" key="1">
    <citation type="journal article" date="2018" name="Sci. Rep.">
        <title>Genomic signatures of local adaptation to the degree of environmental predictability in rotifers.</title>
        <authorList>
            <person name="Franch-Gras L."/>
            <person name="Hahn C."/>
            <person name="Garcia-Roger E.M."/>
            <person name="Carmona M.J."/>
            <person name="Serra M."/>
            <person name="Gomez A."/>
        </authorList>
    </citation>
    <scope>NUCLEOTIDE SEQUENCE [LARGE SCALE GENOMIC DNA]</scope>
    <source>
        <strain evidence="1">HYR1</strain>
    </source>
</reference>
<keyword evidence="2" id="KW-1185">Reference proteome</keyword>